<dbReference type="Gene3D" id="1.10.579.10">
    <property type="entry name" value="DNA Cyclobutane Dipyrimidine Photolyase, subunit A, domain 3"/>
    <property type="match status" value="1"/>
</dbReference>
<protein>
    <submittedName>
        <fullName evidence="7">Deoxyribodipyrimidine photo-lyase</fullName>
    </submittedName>
</protein>
<sequence>MSRDPAALVWFRRDLRDFDHAALSHALQAHARVFCAFVFDTDILDALPSRQDRRVSFIHASLAELDARLREKGGGLIVRHGRAEEEIPRLANELKVVTVFANHDYEPAAIARDTRVANSLKDNGIVFRSFKDQVIFERREILTQSGKPFGVFTPYKNAWLRSVQPRDLGAWPVADFAGHLASPPEGSHLPALSALGFETCDLRVAPGMSGGEALWEAFTGRINQYHAARDFPAVKGVSYLSTHLRFGTVSIRALAGNAHARSGAGAESWLSELIWREFYQQLLFNHPHVVEHAYKPEFDALHWEQGPAADALFDAWCEGRTGYPLVDAAQRQLLASGFMHNRLRMVSASFLTKDLGIHWLRGERFFAQWLLDYDLAANNGGWQWAASTGCDAQPWFRIFNPITQSEKFDPQGKFIRRYVPELAAVPDKFIHAPWKLKPAEQNAIGCVIGRHYPAPSVDHATAREHTLARFKAIRSEHETDAE</sequence>
<evidence type="ECO:0000256" key="3">
    <source>
        <dbReference type="ARBA" id="ARBA00022630"/>
    </source>
</evidence>
<comment type="cofactor">
    <cofactor evidence="2">
        <name>FAD</name>
        <dbReference type="ChEBI" id="CHEBI:57692"/>
    </cofactor>
</comment>
<dbReference type="InterPro" id="IPR005101">
    <property type="entry name" value="Cryptochr/Photolyase_FAD-bd"/>
</dbReference>
<evidence type="ECO:0000256" key="2">
    <source>
        <dbReference type="ARBA" id="ARBA00001974"/>
    </source>
</evidence>
<dbReference type="InterPro" id="IPR036134">
    <property type="entry name" value="Crypto/Photolyase_FAD-like_sf"/>
</dbReference>
<dbReference type="PANTHER" id="PTHR11455:SF9">
    <property type="entry name" value="CRYPTOCHROME CIRCADIAN CLOCK 5 ISOFORM X1"/>
    <property type="match status" value="1"/>
</dbReference>
<dbReference type="Proteomes" id="UP000778523">
    <property type="component" value="Unassembled WGS sequence"/>
</dbReference>
<dbReference type="InterPro" id="IPR002081">
    <property type="entry name" value="Cryptochrome/DNA_photolyase_1"/>
</dbReference>
<keyword evidence="3 5" id="KW-0285">Flavoprotein</keyword>
<comment type="caution">
    <text evidence="7">The sequence shown here is derived from an EMBL/GenBank/DDBJ whole genome shotgun (WGS) entry which is preliminary data.</text>
</comment>
<reference evidence="7 8" key="1">
    <citation type="submission" date="2020-06" db="EMBL/GenBank/DDBJ databases">
        <title>Draft genome of Uliginosibacterium sp. IMCC34675.</title>
        <authorList>
            <person name="Song J."/>
        </authorList>
    </citation>
    <scope>NUCLEOTIDE SEQUENCE [LARGE SCALE GENOMIC DNA]</scope>
    <source>
        <strain evidence="7 8">IMCC34675</strain>
    </source>
</reference>
<dbReference type="PRINTS" id="PR00147">
    <property type="entry name" value="DNAPHOTLYASE"/>
</dbReference>
<dbReference type="Pfam" id="PF00875">
    <property type="entry name" value="DNA_photolyase"/>
    <property type="match status" value="1"/>
</dbReference>
<dbReference type="Gene3D" id="1.25.40.80">
    <property type="match status" value="1"/>
</dbReference>
<evidence type="ECO:0000313" key="8">
    <source>
        <dbReference type="Proteomes" id="UP000778523"/>
    </source>
</evidence>
<dbReference type="SUPFAM" id="SSF52425">
    <property type="entry name" value="Cryptochrome/photolyase, N-terminal domain"/>
    <property type="match status" value="1"/>
</dbReference>
<dbReference type="InterPro" id="IPR014729">
    <property type="entry name" value="Rossmann-like_a/b/a_fold"/>
</dbReference>
<organism evidence="7 8">
    <name type="scientific">Uliginosibacterium aquaticum</name>
    <dbReference type="NCBI Taxonomy" id="2731212"/>
    <lineage>
        <taxon>Bacteria</taxon>
        <taxon>Pseudomonadati</taxon>
        <taxon>Pseudomonadota</taxon>
        <taxon>Betaproteobacteria</taxon>
        <taxon>Rhodocyclales</taxon>
        <taxon>Zoogloeaceae</taxon>
        <taxon>Uliginosibacterium</taxon>
    </lineage>
</organism>
<dbReference type="RefSeq" id="WP_170022372.1">
    <property type="nucleotide sequence ID" value="NZ_JABCSC020000003.1"/>
</dbReference>
<keyword evidence="8" id="KW-1185">Reference proteome</keyword>
<dbReference type="InterPro" id="IPR036155">
    <property type="entry name" value="Crypto/Photolyase_N_sf"/>
</dbReference>
<evidence type="ECO:0000256" key="5">
    <source>
        <dbReference type="RuleBase" id="RU004182"/>
    </source>
</evidence>
<dbReference type="SUPFAM" id="SSF48173">
    <property type="entry name" value="Cryptochrome/photolyase FAD-binding domain"/>
    <property type="match status" value="1"/>
</dbReference>
<dbReference type="PROSITE" id="PS51645">
    <property type="entry name" value="PHR_CRY_ALPHA_BETA"/>
    <property type="match status" value="1"/>
</dbReference>
<dbReference type="PANTHER" id="PTHR11455">
    <property type="entry name" value="CRYPTOCHROME"/>
    <property type="match status" value="1"/>
</dbReference>
<comment type="similarity">
    <text evidence="5">Belongs to the DNA photolyase family.</text>
</comment>
<keyword evidence="4 5" id="KW-0274">FAD</keyword>
<comment type="cofactor">
    <cofactor evidence="1">
        <name>(6R)-5,10-methylene-5,6,7,8-tetrahydrofolate</name>
        <dbReference type="ChEBI" id="CHEBI:15636"/>
    </cofactor>
</comment>
<evidence type="ECO:0000256" key="4">
    <source>
        <dbReference type="ARBA" id="ARBA00022827"/>
    </source>
</evidence>
<dbReference type="Pfam" id="PF03441">
    <property type="entry name" value="FAD_binding_7"/>
    <property type="match status" value="1"/>
</dbReference>
<keyword evidence="5" id="KW-0157">Chromophore</keyword>
<feature type="domain" description="Photolyase/cryptochrome alpha/beta" evidence="6">
    <location>
        <begin position="5"/>
        <end position="135"/>
    </location>
</feature>
<accession>A0ABX2IIA8</accession>
<dbReference type="EMBL" id="JABCSC020000003">
    <property type="protein sequence ID" value="NSL56017.1"/>
    <property type="molecule type" value="Genomic_DNA"/>
</dbReference>
<evidence type="ECO:0000256" key="1">
    <source>
        <dbReference type="ARBA" id="ARBA00001932"/>
    </source>
</evidence>
<gene>
    <name evidence="7" type="ORF">HJ583_013330</name>
</gene>
<dbReference type="InterPro" id="IPR006050">
    <property type="entry name" value="DNA_photolyase_N"/>
</dbReference>
<proteinExistence type="inferred from homology"/>
<evidence type="ECO:0000313" key="7">
    <source>
        <dbReference type="EMBL" id="NSL56017.1"/>
    </source>
</evidence>
<name>A0ABX2IIA8_9RHOO</name>
<dbReference type="Gene3D" id="3.40.50.620">
    <property type="entry name" value="HUPs"/>
    <property type="match status" value="1"/>
</dbReference>
<evidence type="ECO:0000259" key="6">
    <source>
        <dbReference type="PROSITE" id="PS51645"/>
    </source>
</evidence>